<dbReference type="EMBL" id="JBHTKH010000001">
    <property type="protein sequence ID" value="MFD1053496.1"/>
    <property type="molecule type" value="Genomic_DNA"/>
</dbReference>
<reference evidence="3" key="1">
    <citation type="journal article" date="2019" name="Int. J. Syst. Evol. Microbiol.">
        <title>The Global Catalogue of Microorganisms (GCM) 10K type strain sequencing project: providing services to taxonomists for standard genome sequencing and annotation.</title>
        <authorList>
            <consortium name="The Broad Institute Genomics Platform"/>
            <consortium name="The Broad Institute Genome Sequencing Center for Infectious Disease"/>
            <person name="Wu L."/>
            <person name="Ma J."/>
        </authorList>
    </citation>
    <scope>NUCLEOTIDE SEQUENCE [LARGE SCALE GENOMIC DNA]</scope>
    <source>
        <strain evidence="3">CCUG 57508</strain>
    </source>
</reference>
<dbReference type="RefSeq" id="WP_386050985.1">
    <property type="nucleotide sequence ID" value="NZ_JBHTKH010000001.1"/>
</dbReference>
<sequence length="136" mass="14219">MTSTHDHQRALLARAFEELVHGDAAALGDISAPDVSWWLPLGGPEHCGISNVVQALDRALAGKEVATQTVVLGADSRSAVVEQLVRVAKGVSTPVTSVLTLRHGLVAAGRTYLDVAAWQGENTDAGSATVMDPRRG</sequence>
<evidence type="ECO:0000313" key="2">
    <source>
        <dbReference type="EMBL" id="MFD1053496.1"/>
    </source>
</evidence>
<protein>
    <submittedName>
        <fullName evidence="2">Nuclear transport factor 2 family protein</fullName>
    </submittedName>
</protein>
<proteinExistence type="predicted"/>
<dbReference type="InterPro" id="IPR037401">
    <property type="entry name" value="SnoaL-like"/>
</dbReference>
<name>A0ABW3MSK5_9MICO</name>
<evidence type="ECO:0000313" key="3">
    <source>
        <dbReference type="Proteomes" id="UP001597046"/>
    </source>
</evidence>
<gene>
    <name evidence="2" type="ORF">ACFQ2V_04185</name>
</gene>
<dbReference type="Proteomes" id="UP001597046">
    <property type="component" value="Unassembled WGS sequence"/>
</dbReference>
<feature type="domain" description="SnoaL-like" evidence="1">
    <location>
        <begin position="13"/>
        <end position="107"/>
    </location>
</feature>
<keyword evidence="3" id="KW-1185">Reference proteome</keyword>
<comment type="caution">
    <text evidence="2">The sequence shown here is derived from an EMBL/GenBank/DDBJ whole genome shotgun (WGS) entry which is preliminary data.</text>
</comment>
<organism evidence="2 3">
    <name type="scientific">Terrabacter terrigena</name>
    <dbReference type="NCBI Taxonomy" id="574718"/>
    <lineage>
        <taxon>Bacteria</taxon>
        <taxon>Bacillati</taxon>
        <taxon>Actinomycetota</taxon>
        <taxon>Actinomycetes</taxon>
        <taxon>Micrococcales</taxon>
        <taxon>Intrasporangiaceae</taxon>
        <taxon>Terrabacter</taxon>
    </lineage>
</organism>
<evidence type="ECO:0000259" key="1">
    <source>
        <dbReference type="Pfam" id="PF12680"/>
    </source>
</evidence>
<accession>A0ABW3MSK5</accession>
<dbReference type="SUPFAM" id="SSF54427">
    <property type="entry name" value="NTF2-like"/>
    <property type="match status" value="1"/>
</dbReference>
<dbReference type="Gene3D" id="3.10.450.50">
    <property type="match status" value="1"/>
</dbReference>
<dbReference type="InterPro" id="IPR032710">
    <property type="entry name" value="NTF2-like_dom_sf"/>
</dbReference>
<dbReference type="Pfam" id="PF12680">
    <property type="entry name" value="SnoaL_2"/>
    <property type="match status" value="1"/>
</dbReference>